<evidence type="ECO:0000256" key="2">
    <source>
        <dbReference type="SAM" id="SignalP"/>
    </source>
</evidence>
<dbReference type="AlphaFoldDB" id="G4TDG2"/>
<protein>
    <submittedName>
        <fullName evidence="3">Uncharacterized protein</fullName>
    </submittedName>
</protein>
<dbReference type="InParanoid" id="G4TDG2"/>
<dbReference type="HOGENOM" id="CLU_1267335_0_0_1"/>
<proteinExistence type="predicted"/>
<evidence type="ECO:0000256" key="1">
    <source>
        <dbReference type="SAM" id="MobiDB-lite"/>
    </source>
</evidence>
<evidence type="ECO:0000313" key="3">
    <source>
        <dbReference type="EMBL" id="CCA69364.1"/>
    </source>
</evidence>
<accession>G4TDG2</accession>
<sequence length="218" mass="22105">MTFKSMFVTAVLVSLAALPASVRAQQSTVQCVYADWANNGDSQNPCQVWANLGSKCGTFNVAPLGAPNPTTGESASYGAPGGTTVPSNDCQCNRIAYSLMAACSWCQKDVWGDSWVTESAWATGCSNYGNATVATTVDTNGLNIPPYATQPLPGPFWDPTDAQAAQIRLGSSGTATSGGSGGNNGGTSGNGSHSGAPLSMSVGIAAGMAVLAPMAFLY</sequence>
<reference evidence="3 4" key="1">
    <citation type="journal article" date="2011" name="PLoS Pathog.">
        <title>Endophytic Life Strategies Decoded by Genome and Transcriptome Analyses of the Mutualistic Root Symbiont Piriformospora indica.</title>
        <authorList>
            <person name="Zuccaro A."/>
            <person name="Lahrmann U."/>
            <person name="Guldener U."/>
            <person name="Langen G."/>
            <person name="Pfiffi S."/>
            <person name="Biedenkopf D."/>
            <person name="Wong P."/>
            <person name="Samans B."/>
            <person name="Grimm C."/>
            <person name="Basiewicz M."/>
            <person name="Murat C."/>
            <person name="Martin F."/>
            <person name="Kogel K.H."/>
        </authorList>
    </citation>
    <scope>NUCLEOTIDE SEQUENCE [LARGE SCALE GENOMIC DNA]</scope>
    <source>
        <strain evidence="3 4">DSM 11827</strain>
    </source>
</reference>
<gene>
    <name evidence="3" type="ORF">PIIN_03263</name>
</gene>
<dbReference type="Proteomes" id="UP000007148">
    <property type="component" value="Unassembled WGS sequence"/>
</dbReference>
<keyword evidence="2" id="KW-0732">Signal</keyword>
<dbReference type="EMBL" id="CAFZ01000053">
    <property type="protein sequence ID" value="CCA69364.1"/>
    <property type="molecule type" value="Genomic_DNA"/>
</dbReference>
<dbReference type="STRING" id="1109443.G4TDG2"/>
<feature type="signal peptide" evidence="2">
    <location>
        <begin position="1"/>
        <end position="24"/>
    </location>
</feature>
<organism evidence="3 4">
    <name type="scientific">Serendipita indica (strain DSM 11827)</name>
    <name type="common">Root endophyte fungus</name>
    <name type="synonym">Piriformospora indica</name>
    <dbReference type="NCBI Taxonomy" id="1109443"/>
    <lineage>
        <taxon>Eukaryota</taxon>
        <taxon>Fungi</taxon>
        <taxon>Dikarya</taxon>
        <taxon>Basidiomycota</taxon>
        <taxon>Agaricomycotina</taxon>
        <taxon>Agaricomycetes</taxon>
        <taxon>Sebacinales</taxon>
        <taxon>Serendipitaceae</taxon>
        <taxon>Serendipita</taxon>
    </lineage>
</organism>
<evidence type="ECO:0000313" key="4">
    <source>
        <dbReference type="Proteomes" id="UP000007148"/>
    </source>
</evidence>
<feature type="compositionally biased region" description="Gly residues" evidence="1">
    <location>
        <begin position="176"/>
        <end position="189"/>
    </location>
</feature>
<feature type="chain" id="PRO_5003468380" evidence="2">
    <location>
        <begin position="25"/>
        <end position="218"/>
    </location>
</feature>
<dbReference type="OrthoDB" id="2576311at2759"/>
<name>G4TDG2_SERID</name>
<comment type="caution">
    <text evidence="3">The sequence shown here is derived from an EMBL/GenBank/DDBJ whole genome shotgun (WGS) entry which is preliminary data.</text>
</comment>
<feature type="region of interest" description="Disordered" evidence="1">
    <location>
        <begin position="171"/>
        <end position="193"/>
    </location>
</feature>
<keyword evidence="4" id="KW-1185">Reference proteome</keyword>